<dbReference type="PROSITE" id="PS51074">
    <property type="entry name" value="DPH_MB"/>
    <property type="match status" value="1"/>
</dbReference>
<gene>
    <name evidence="7" type="ORF">PVAND_008221</name>
</gene>
<dbReference type="Pfam" id="PF05207">
    <property type="entry name" value="Zn_ribbon_CSL"/>
    <property type="match status" value="1"/>
</dbReference>
<comment type="caution">
    <text evidence="7">The sequence shown here is derived from an EMBL/GenBank/DDBJ whole genome shotgun (WGS) entry which is preliminary data.</text>
</comment>
<dbReference type="GO" id="GO:0001671">
    <property type="term" value="F:ATPase activator activity"/>
    <property type="evidence" value="ECO:0007669"/>
    <property type="project" value="TreeGrafter"/>
</dbReference>
<proteinExistence type="inferred from homology"/>
<dbReference type="EMBL" id="JADBJN010000002">
    <property type="protein sequence ID" value="KAG5678556.1"/>
    <property type="molecule type" value="Genomic_DNA"/>
</dbReference>
<protein>
    <submittedName>
        <fullName evidence="7">Uncharacterized protein</fullName>
    </submittedName>
</protein>
<evidence type="ECO:0000313" key="8">
    <source>
        <dbReference type="Proteomes" id="UP001107558"/>
    </source>
</evidence>
<evidence type="ECO:0000259" key="5">
    <source>
        <dbReference type="PROSITE" id="PS50076"/>
    </source>
</evidence>
<evidence type="ECO:0000256" key="1">
    <source>
        <dbReference type="ARBA" id="ARBA00006169"/>
    </source>
</evidence>
<dbReference type="InterPro" id="IPR007872">
    <property type="entry name" value="DPH_MB_dom"/>
</dbReference>
<dbReference type="SUPFAM" id="SSF144217">
    <property type="entry name" value="CSL zinc finger"/>
    <property type="match status" value="1"/>
</dbReference>
<dbReference type="Gene3D" id="3.10.660.10">
    <property type="entry name" value="DPH Zinc finger"/>
    <property type="match status" value="1"/>
</dbReference>
<sequence length="132" mass="15589">MNYYQILQVSKNATQEEIKQAYQNLVRKHHPDKNLENEGSEKFLEIDKAYKIIKDPALRKIYDSELFQKESSHLIIHNSVTKKDFTYDEEENIYYYECKCGSFYTIDNNDNSTSEDIILSCDECSLNILVKN</sequence>
<dbReference type="PRINTS" id="PR00625">
    <property type="entry name" value="JDOMAIN"/>
</dbReference>
<evidence type="ECO:0000256" key="2">
    <source>
        <dbReference type="ARBA" id="ARBA00022723"/>
    </source>
</evidence>
<keyword evidence="8" id="KW-1185">Reference proteome</keyword>
<organism evidence="7 8">
    <name type="scientific">Polypedilum vanderplanki</name>
    <name type="common">Sleeping chironomid midge</name>
    <dbReference type="NCBI Taxonomy" id="319348"/>
    <lineage>
        <taxon>Eukaryota</taxon>
        <taxon>Metazoa</taxon>
        <taxon>Ecdysozoa</taxon>
        <taxon>Arthropoda</taxon>
        <taxon>Hexapoda</taxon>
        <taxon>Insecta</taxon>
        <taxon>Pterygota</taxon>
        <taxon>Neoptera</taxon>
        <taxon>Endopterygota</taxon>
        <taxon>Diptera</taxon>
        <taxon>Nematocera</taxon>
        <taxon>Chironomoidea</taxon>
        <taxon>Chironomidae</taxon>
        <taxon>Chironominae</taxon>
        <taxon>Polypedilum</taxon>
        <taxon>Polypedilum</taxon>
    </lineage>
</organism>
<dbReference type="PANTHER" id="PTHR45255">
    <property type="entry name" value="DNAJ HOMOLOG SUBFAMILY C MEMBER 24"/>
    <property type="match status" value="1"/>
</dbReference>
<feature type="domain" description="DPH-type MB" evidence="6">
    <location>
        <begin position="76"/>
        <end position="132"/>
    </location>
</feature>
<keyword evidence="3" id="KW-0862">Zinc</keyword>
<dbReference type="InterPro" id="IPR036869">
    <property type="entry name" value="J_dom_sf"/>
</dbReference>
<accession>A0A9J6C8T2</accession>
<dbReference type="AlphaFoldDB" id="A0A9J6C8T2"/>
<evidence type="ECO:0000256" key="3">
    <source>
        <dbReference type="ARBA" id="ARBA00022833"/>
    </source>
</evidence>
<dbReference type="SUPFAM" id="SSF46565">
    <property type="entry name" value="Chaperone J-domain"/>
    <property type="match status" value="1"/>
</dbReference>
<evidence type="ECO:0000256" key="4">
    <source>
        <dbReference type="ARBA" id="ARBA00023004"/>
    </source>
</evidence>
<keyword evidence="4" id="KW-0408">Iron</keyword>
<evidence type="ECO:0000259" key="6">
    <source>
        <dbReference type="PROSITE" id="PS51074"/>
    </source>
</evidence>
<dbReference type="Gene3D" id="1.10.287.110">
    <property type="entry name" value="DnaJ domain"/>
    <property type="match status" value="1"/>
</dbReference>
<comment type="similarity">
    <text evidence="1">Belongs to the DPH4 family.</text>
</comment>
<dbReference type="SMART" id="SM00271">
    <property type="entry name" value="DnaJ"/>
    <property type="match status" value="1"/>
</dbReference>
<keyword evidence="2" id="KW-0479">Metal-binding</keyword>
<dbReference type="Pfam" id="PF00226">
    <property type="entry name" value="DnaJ"/>
    <property type="match status" value="1"/>
</dbReference>
<dbReference type="PROSITE" id="PS50076">
    <property type="entry name" value="DNAJ_2"/>
    <property type="match status" value="1"/>
</dbReference>
<reference evidence="7" key="1">
    <citation type="submission" date="2021-03" db="EMBL/GenBank/DDBJ databases">
        <title>Chromosome level genome of the anhydrobiotic midge Polypedilum vanderplanki.</title>
        <authorList>
            <person name="Yoshida Y."/>
            <person name="Kikawada T."/>
            <person name="Gusev O."/>
        </authorList>
    </citation>
    <scope>NUCLEOTIDE SEQUENCE</scope>
    <source>
        <strain evidence="7">NIAS01</strain>
        <tissue evidence="7">Whole body or cell culture</tissue>
    </source>
</reference>
<dbReference type="InterPro" id="IPR001623">
    <property type="entry name" value="DnaJ_domain"/>
</dbReference>
<dbReference type="GO" id="GO:0008198">
    <property type="term" value="F:ferrous iron binding"/>
    <property type="evidence" value="ECO:0007669"/>
    <property type="project" value="TreeGrafter"/>
</dbReference>
<dbReference type="CDD" id="cd06257">
    <property type="entry name" value="DnaJ"/>
    <property type="match status" value="1"/>
</dbReference>
<dbReference type="Proteomes" id="UP001107558">
    <property type="component" value="Chromosome 2"/>
</dbReference>
<dbReference type="PANTHER" id="PTHR45255:SF1">
    <property type="entry name" value="DNAJ HOMOLOG SUBFAMILY C MEMBER 24"/>
    <property type="match status" value="1"/>
</dbReference>
<name>A0A9J6C8T2_POLVA</name>
<dbReference type="OrthoDB" id="66964at2759"/>
<dbReference type="InterPro" id="IPR036671">
    <property type="entry name" value="DPH_MB_sf"/>
</dbReference>
<feature type="domain" description="J" evidence="5">
    <location>
        <begin position="2"/>
        <end position="66"/>
    </location>
</feature>
<evidence type="ECO:0000313" key="7">
    <source>
        <dbReference type="EMBL" id="KAG5678556.1"/>
    </source>
</evidence>